<dbReference type="InterPro" id="IPR003322">
    <property type="entry name" value="B_retro_matrix"/>
</dbReference>
<dbReference type="Gene3D" id="1.10.1200.30">
    <property type="match status" value="1"/>
</dbReference>
<keyword evidence="1" id="KW-0479">Metal-binding</keyword>
<dbReference type="InterPro" id="IPR045345">
    <property type="entry name" value="Gag_p24_C"/>
</dbReference>
<dbReference type="Pfam" id="PF19317">
    <property type="entry name" value="Gag_p24_C"/>
    <property type="match status" value="1"/>
</dbReference>
<feature type="compositionally biased region" description="Polar residues" evidence="5">
    <location>
        <begin position="594"/>
        <end position="606"/>
    </location>
</feature>
<feature type="region of interest" description="Disordered" evidence="5">
    <location>
        <begin position="590"/>
        <end position="616"/>
    </location>
</feature>
<dbReference type="InterPro" id="IPR008919">
    <property type="entry name" value="Retrov_capsid_N"/>
</dbReference>
<keyword evidence="2 4" id="KW-0863">Zinc-finger</keyword>
<keyword evidence="3" id="KW-0862">Zinc</keyword>
<dbReference type="SUPFAM" id="SSF47836">
    <property type="entry name" value="Retroviral matrix proteins"/>
    <property type="match status" value="1"/>
</dbReference>
<feature type="region of interest" description="Disordered" evidence="5">
    <location>
        <begin position="135"/>
        <end position="178"/>
    </location>
</feature>
<evidence type="ECO:0000313" key="7">
    <source>
        <dbReference type="Ensembl" id="ENSPTEP00000031614.1"/>
    </source>
</evidence>
<dbReference type="Proteomes" id="UP000694416">
    <property type="component" value="Unplaced"/>
</dbReference>
<accession>A0A8C9IA56</accession>
<evidence type="ECO:0000256" key="1">
    <source>
        <dbReference type="ARBA" id="ARBA00022723"/>
    </source>
</evidence>
<dbReference type="InterPro" id="IPR008916">
    <property type="entry name" value="Retrov_capsid_C"/>
</dbReference>
<evidence type="ECO:0000256" key="4">
    <source>
        <dbReference type="PROSITE-ProRule" id="PRU00047"/>
    </source>
</evidence>
<dbReference type="GO" id="GO:0008270">
    <property type="term" value="F:zinc ion binding"/>
    <property type="evidence" value="ECO:0007669"/>
    <property type="project" value="UniProtKB-KW"/>
</dbReference>
<dbReference type="InterPro" id="IPR050195">
    <property type="entry name" value="Primate_lentivir_Gag_pol-like"/>
</dbReference>
<reference evidence="7" key="1">
    <citation type="submission" date="2025-08" db="UniProtKB">
        <authorList>
            <consortium name="Ensembl"/>
        </authorList>
    </citation>
    <scope>IDENTIFICATION</scope>
</reference>
<feature type="compositionally biased region" description="Basic and acidic residues" evidence="5">
    <location>
        <begin position="285"/>
        <end position="294"/>
    </location>
</feature>
<dbReference type="PROSITE" id="PS50158">
    <property type="entry name" value="ZF_CCHC"/>
    <property type="match status" value="1"/>
</dbReference>
<dbReference type="SUPFAM" id="SSF57756">
    <property type="entry name" value="Retrovirus zinc finger-like domains"/>
    <property type="match status" value="2"/>
</dbReference>
<dbReference type="Pfam" id="PF02337">
    <property type="entry name" value="Gag_p10"/>
    <property type="match status" value="1"/>
</dbReference>
<dbReference type="Gene3D" id="4.10.60.10">
    <property type="entry name" value="Zinc finger, CCHC-type"/>
    <property type="match status" value="1"/>
</dbReference>
<dbReference type="Pfam" id="PF00607">
    <property type="entry name" value="Gag_p24"/>
    <property type="match status" value="1"/>
</dbReference>
<dbReference type="GO" id="GO:0003676">
    <property type="term" value="F:nucleic acid binding"/>
    <property type="evidence" value="ECO:0007669"/>
    <property type="project" value="InterPro"/>
</dbReference>
<evidence type="ECO:0000313" key="8">
    <source>
        <dbReference type="Proteomes" id="UP000694416"/>
    </source>
</evidence>
<feature type="region of interest" description="Disordered" evidence="5">
    <location>
        <begin position="257"/>
        <end position="305"/>
    </location>
</feature>
<sequence length="654" mass="73666">MGQELSQHQIYVGQLKEALKARGVKVKSNDLFKFFYFVKDTCPWFPQEGTIDIKRWHRVGECFQDYYSTFGPEKVPVTAFSYWNSIKDIKDKKEKEKDPEVMAVVTQTEEILRGSSQTDLKKSIPNKEIDLISLQSDEEEAGVPSITNIETSNKEKPKKYPVLPTTNENKSKNNRNHSEVDWDNLEEGAAKYHNSDWPQTLTYPPPYNKASAPTVMAVIDPKEELREKIAQLEEQIKLEELHQSLITRLQKLRTGSESVQYPKGIEKHSHPQRPGQHVPKGRSLGSRDREDSSPRDVFPVTETTDAQGRAWRHHNGFEFTVIKELKTAVSQYGATARYTLAIVESVAENWLTPIDWNTLVRAVLSGGDHLIWKSEFYENCRDTAKRNQQAGNGWDFDMLTGSGNYTETDAQMQYDPGLFSQIQTAATKAWRKLPVKGDPGASLKGVKQGPDDPFADFVHRLLTTASRIFGNAEVGVDYVKQLAYKNANPACQAAIRPYRKKTDLTGYIRLCSDIGPSYQQGLAMAAAFSGQTVKDFLTSKNKNSKGCFKCGKMGHFTRDCKGELAKTLEAKAPGLCPRCKRGKHWSNECKSKIDNQGNPLTPQQGNGLRGRPQAPKQAYGAVSFVPTNNNPFHNLVEQPQEVRDWTSVPPPTQY</sequence>
<evidence type="ECO:0000256" key="2">
    <source>
        <dbReference type="ARBA" id="ARBA00022771"/>
    </source>
</evidence>
<evidence type="ECO:0000256" key="5">
    <source>
        <dbReference type="SAM" id="MobiDB-lite"/>
    </source>
</evidence>
<dbReference type="Gene3D" id="1.10.375.10">
    <property type="entry name" value="Human Immunodeficiency Virus Type 1 Capsid Protein"/>
    <property type="match status" value="1"/>
</dbReference>
<dbReference type="InterPro" id="IPR036875">
    <property type="entry name" value="Znf_CCHC_sf"/>
</dbReference>
<dbReference type="GO" id="GO:0016032">
    <property type="term" value="P:viral process"/>
    <property type="evidence" value="ECO:0007669"/>
    <property type="project" value="InterPro"/>
</dbReference>
<feature type="domain" description="CCHC-type" evidence="6">
    <location>
        <begin position="547"/>
        <end position="561"/>
    </location>
</feature>
<dbReference type="SMART" id="SM00343">
    <property type="entry name" value="ZnF_C2HC"/>
    <property type="match status" value="2"/>
</dbReference>
<evidence type="ECO:0000259" key="6">
    <source>
        <dbReference type="PROSITE" id="PS50158"/>
    </source>
</evidence>
<dbReference type="SUPFAM" id="SSF47353">
    <property type="entry name" value="Retrovirus capsid dimerization domain-like"/>
    <property type="match status" value="1"/>
</dbReference>
<dbReference type="Gene3D" id="1.10.150.490">
    <property type="entry name" value="Retroviral GAG p10 protein"/>
    <property type="match status" value="1"/>
</dbReference>
<organism evidence="7 8">
    <name type="scientific">Piliocolobus tephrosceles</name>
    <name type="common">Ugandan red Colobus</name>
    <dbReference type="NCBI Taxonomy" id="591936"/>
    <lineage>
        <taxon>Eukaryota</taxon>
        <taxon>Metazoa</taxon>
        <taxon>Chordata</taxon>
        <taxon>Craniata</taxon>
        <taxon>Vertebrata</taxon>
        <taxon>Euteleostomi</taxon>
        <taxon>Mammalia</taxon>
        <taxon>Eutheria</taxon>
        <taxon>Euarchontoglires</taxon>
        <taxon>Primates</taxon>
        <taxon>Haplorrhini</taxon>
        <taxon>Catarrhini</taxon>
        <taxon>Cercopithecidae</taxon>
        <taxon>Colobinae</taxon>
        <taxon>Piliocolobus</taxon>
    </lineage>
</organism>
<dbReference type="Pfam" id="PF14787">
    <property type="entry name" value="zf-CCHC_5"/>
    <property type="match status" value="1"/>
</dbReference>
<dbReference type="InterPro" id="IPR001878">
    <property type="entry name" value="Znf_CCHC"/>
</dbReference>
<dbReference type="Pfam" id="PF00098">
    <property type="entry name" value="zf-CCHC"/>
    <property type="match status" value="1"/>
</dbReference>
<keyword evidence="8" id="KW-1185">Reference proteome</keyword>
<dbReference type="InterPro" id="IPR010999">
    <property type="entry name" value="Retrovr_matrix"/>
</dbReference>
<name>A0A8C9IA56_9PRIM</name>
<reference evidence="7" key="2">
    <citation type="submission" date="2025-09" db="UniProtKB">
        <authorList>
            <consortium name="Ensembl"/>
        </authorList>
    </citation>
    <scope>IDENTIFICATION</scope>
</reference>
<evidence type="ECO:0000256" key="3">
    <source>
        <dbReference type="ARBA" id="ARBA00022833"/>
    </source>
</evidence>
<dbReference type="PANTHER" id="PTHR40389">
    <property type="entry name" value="ENDOGENOUS RETROVIRUS GROUP K MEMBER 24 GAG POLYPROTEIN-RELATED"/>
    <property type="match status" value="1"/>
</dbReference>
<dbReference type="AlphaFoldDB" id="A0A8C9IA56"/>
<dbReference type="PANTHER" id="PTHR40389:SF3">
    <property type="entry name" value="IGE-BINDING PROTEIN"/>
    <property type="match status" value="1"/>
</dbReference>
<dbReference type="Ensembl" id="ENSPTET00000043553.1">
    <property type="protein sequence ID" value="ENSPTEP00000031614.1"/>
    <property type="gene ID" value="ENSPTEG00000030505.1"/>
</dbReference>
<dbReference type="SUPFAM" id="SSF47943">
    <property type="entry name" value="Retrovirus capsid protein, N-terminal core domain"/>
    <property type="match status" value="1"/>
</dbReference>
<protein>
    <recommendedName>
        <fullName evidence="6">CCHC-type domain-containing protein</fullName>
    </recommendedName>
</protein>
<dbReference type="GO" id="GO:0005198">
    <property type="term" value="F:structural molecule activity"/>
    <property type="evidence" value="ECO:0007669"/>
    <property type="project" value="InterPro"/>
</dbReference>
<proteinExistence type="predicted"/>
<dbReference type="InterPro" id="IPR038124">
    <property type="entry name" value="B_retro_matrix_sf"/>
</dbReference>